<comment type="caution">
    <text evidence="10">The sequence shown here is derived from an EMBL/GenBank/DDBJ whole genome shotgun (WGS) entry which is preliminary data.</text>
</comment>
<gene>
    <name evidence="10" type="ORF">GOP47_0012727</name>
</gene>
<accession>A0A9D4URG4</accession>
<dbReference type="EMBL" id="JABFUD020000012">
    <property type="protein sequence ID" value="KAI5072621.1"/>
    <property type="molecule type" value="Genomic_DNA"/>
</dbReference>
<evidence type="ECO:0000256" key="1">
    <source>
        <dbReference type="ARBA" id="ARBA00004123"/>
    </source>
</evidence>
<evidence type="ECO:0000259" key="9">
    <source>
        <dbReference type="PROSITE" id="PS51294"/>
    </source>
</evidence>
<evidence type="ECO:0000313" key="11">
    <source>
        <dbReference type="Proteomes" id="UP000886520"/>
    </source>
</evidence>
<dbReference type="Gene3D" id="1.10.10.60">
    <property type="entry name" value="Homeodomain-like"/>
    <property type="match status" value="1"/>
</dbReference>
<evidence type="ECO:0000259" key="8">
    <source>
        <dbReference type="PROSITE" id="PS51293"/>
    </source>
</evidence>
<dbReference type="PROSITE" id="PS51293">
    <property type="entry name" value="SANT"/>
    <property type="match status" value="1"/>
</dbReference>
<dbReference type="PROSITE" id="PS50090">
    <property type="entry name" value="MYB_LIKE"/>
    <property type="match status" value="1"/>
</dbReference>
<dbReference type="PROSITE" id="PS51294">
    <property type="entry name" value="HTH_MYB"/>
    <property type="match status" value="1"/>
</dbReference>
<dbReference type="AlphaFoldDB" id="A0A9D4URG4"/>
<reference evidence="10" key="1">
    <citation type="submission" date="2021-01" db="EMBL/GenBank/DDBJ databases">
        <title>Adiantum capillus-veneris genome.</title>
        <authorList>
            <person name="Fang Y."/>
            <person name="Liao Q."/>
        </authorList>
    </citation>
    <scope>NUCLEOTIDE SEQUENCE</scope>
    <source>
        <strain evidence="10">H3</strain>
        <tissue evidence="10">Leaf</tissue>
    </source>
</reference>
<evidence type="ECO:0000256" key="6">
    <source>
        <dbReference type="SAM" id="MobiDB-lite"/>
    </source>
</evidence>
<dbReference type="GO" id="GO:0010468">
    <property type="term" value="P:regulation of gene expression"/>
    <property type="evidence" value="ECO:0007669"/>
    <property type="project" value="UniProtKB-ARBA"/>
</dbReference>
<dbReference type="PANTHER" id="PTHR12802:SF155">
    <property type="entry name" value="DEUBIQUITINASE MYSM1"/>
    <property type="match status" value="1"/>
</dbReference>
<dbReference type="SMART" id="SM00717">
    <property type="entry name" value="SANT"/>
    <property type="match status" value="1"/>
</dbReference>
<evidence type="ECO:0000256" key="3">
    <source>
        <dbReference type="ARBA" id="ARBA00023125"/>
    </source>
</evidence>
<evidence type="ECO:0000256" key="5">
    <source>
        <dbReference type="ARBA" id="ARBA00023242"/>
    </source>
</evidence>
<feature type="domain" description="HTH myb-type" evidence="9">
    <location>
        <begin position="35"/>
        <end position="89"/>
    </location>
</feature>
<dbReference type="FunFam" id="1.10.10.60:FF:000023">
    <property type="entry name" value="protein REVEILLE 6 isoform X1"/>
    <property type="match status" value="1"/>
</dbReference>
<feature type="compositionally biased region" description="Low complexity" evidence="6">
    <location>
        <begin position="523"/>
        <end position="532"/>
    </location>
</feature>
<feature type="region of interest" description="Disordered" evidence="6">
    <location>
        <begin position="257"/>
        <end position="277"/>
    </location>
</feature>
<feature type="region of interest" description="Disordered" evidence="6">
    <location>
        <begin position="502"/>
        <end position="548"/>
    </location>
</feature>
<evidence type="ECO:0000256" key="2">
    <source>
        <dbReference type="ARBA" id="ARBA00023015"/>
    </source>
</evidence>
<dbReference type="GO" id="GO:0003677">
    <property type="term" value="F:DNA binding"/>
    <property type="evidence" value="ECO:0007669"/>
    <property type="project" value="UniProtKB-KW"/>
</dbReference>
<keyword evidence="5" id="KW-0539">Nucleus</keyword>
<organism evidence="10 11">
    <name type="scientific">Adiantum capillus-veneris</name>
    <name type="common">Maidenhair fern</name>
    <dbReference type="NCBI Taxonomy" id="13818"/>
    <lineage>
        <taxon>Eukaryota</taxon>
        <taxon>Viridiplantae</taxon>
        <taxon>Streptophyta</taxon>
        <taxon>Embryophyta</taxon>
        <taxon>Tracheophyta</taxon>
        <taxon>Polypodiopsida</taxon>
        <taxon>Polypodiidae</taxon>
        <taxon>Polypodiales</taxon>
        <taxon>Pteridineae</taxon>
        <taxon>Pteridaceae</taxon>
        <taxon>Vittarioideae</taxon>
        <taxon>Adiantum</taxon>
    </lineage>
</organism>
<name>A0A9D4URG4_ADICA</name>
<dbReference type="InterPro" id="IPR017930">
    <property type="entry name" value="Myb_dom"/>
</dbReference>
<evidence type="ECO:0000256" key="4">
    <source>
        <dbReference type="ARBA" id="ARBA00023163"/>
    </source>
</evidence>
<dbReference type="OrthoDB" id="118550at2759"/>
<dbReference type="NCBIfam" id="TIGR01557">
    <property type="entry name" value="myb_SHAQKYF"/>
    <property type="match status" value="1"/>
</dbReference>
<dbReference type="PANTHER" id="PTHR12802">
    <property type="entry name" value="SWI/SNF COMPLEX-RELATED"/>
    <property type="match status" value="1"/>
</dbReference>
<dbReference type="GO" id="GO:0005634">
    <property type="term" value="C:nucleus"/>
    <property type="evidence" value="ECO:0007669"/>
    <property type="project" value="UniProtKB-SubCell"/>
</dbReference>
<feature type="region of interest" description="Disordered" evidence="6">
    <location>
        <begin position="96"/>
        <end position="164"/>
    </location>
</feature>
<dbReference type="InterPro" id="IPR009057">
    <property type="entry name" value="Homeodomain-like_sf"/>
</dbReference>
<dbReference type="InterPro" id="IPR001005">
    <property type="entry name" value="SANT/Myb"/>
</dbReference>
<proteinExistence type="predicted"/>
<keyword evidence="4" id="KW-0804">Transcription</keyword>
<sequence length="673" mass="72996">MRAAPTVISLKDVISVTPNGGKDPTLTRMVRKPYTITKQREKWTEQEHQKFLEALKLYGRSWGHIKEHIGTKTTVQIRSHAQKFFVKVERGVPNNGVNGEIQHIEIPPPRPKRKPSHPYPRKAGSGPILLDKKGDSIVEQEAGNKRMHGTRISPTPSEGSPGGYYPLDENDRGVLEDFIPSSTKSTNPVPTGYSLPANTPVFSGPLHSNGLSLEGNALPESALSSPEVGNSKNLEALSAVSDKVALQNDQKSKDLILPQVSMYDGSGKKSQESSDLQTQVDTVLLGYDSRGHAESQRACNHAARKQKNDPLSLSSQNNMGTSIDVKATACDEHSGPQNSNPASGLVDSYFNYFGCLSTLGGLQTGVPGPTHEHLPYPTSPWQLMQAPCVNHPAAFAAAMAAATWAMRGSGPNLTQSVSPEHFKAAVFAAASASWWALNGLVQHTHNPLTGGAFRPSNMHTFADNTNIPKQRILEEPFSGAEEKSALPSLSPEKLFSEKMSCNIPAQHPSPSADDLDIREHTTGEGSSSGSNTPALLSNSSEQDIPSLSENDIDENIGLCVNDGRKRAFEALSGEGCIKLKAKNCERGRPQPKDFRHGDHDYGKRLKSCHHEAEVRKEVSSQGRKAFEALFTCRTLPQTFSAEAERSNVTFLRGKTVHQTVPDFLEGSSAFQAE</sequence>
<dbReference type="Proteomes" id="UP000886520">
    <property type="component" value="Chromosome 12"/>
</dbReference>
<dbReference type="SUPFAM" id="SSF46689">
    <property type="entry name" value="Homeodomain-like"/>
    <property type="match status" value="1"/>
</dbReference>
<comment type="subcellular location">
    <subcellularLocation>
        <location evidence="1">Nucleus</location>
    </subcellularLocation>
</comment>
<evidence type="ECO:0000313" key="10">
    <source>
        <dbReference type="EMBL" id="KAI5072621.1"/>
    </source>
</evidence>
<keyword evidence="11" id="KW-1185">Reference proteome</keyword>
<evidence type="ECO:0000259" key="7">
    <source>
        <dbReference type="PROSITE" id="PS50090"/>
    </source>
</evidence>
<keyword evidence="2" id="KW-0805">Transcription regulation</keyword>
<feature type="domain" description="SANT" evidence="8">
    <location>
        <begin position="38"/>
        <end position="89"/>
    </location>
</feature>
<dbReference type="InterPro" id="IPR017884">
    <property type="entry name" value="SANT_dom"/>
</dbReference>
<feature type="compositionally biased region" description="Polar residues" evidence="6">
    <location>
        <begin position="533"/>
        <end position="548"/>
    </location>
</feature>
<dbReference type="Pfam" id="PF00249">
    <property type="entry name" value="Myb_DNA-binding"/>
    <property type="match status" value="1"/>
</dbReference>
<protein>
    <submittedName>
        <fullName evidence="10">Uncharacterized protein</fullName>
    </submittedName>
</protein>
<feature type="compositionally biased region" description="Basic residues" evidence="6">
    <location>
        <begin position="110"/>
        <end position="120"/>
    </location>
</feature>
<dbReference type="InterPro" id="IPR006447">
    <property type="entry name" value="Myb_dom_plants"/>
</dbReference>
<keyword evidence="3" id="KW-0238">DNA-binding</keyword>
<feature type="domain" description="Myb-like" evidence="7">
    <location>
        <begin position="35"/>
        <end position="85"/>
    </location>
</feature>
<dbReference type="CDD" id="cd00167">
    <property type="entry name" value="SANT"/>
    <property type="match status" value="1"/>
</dbReference>